<feature type="active site" evidence="4">
    <location>
        <position position="445"/>
    </location>
</feature>
<dbReference type="Pfam" id="PF03473">
    <property type="entry name" value="MOSC"/>
    <property type="match status" value="1"/>
</dbReference>
<dbReference type="Gene3D" id="3.40.640.10">
    <property type="entry name" value="Type I PLP-dependent aspartate aminotransferase-like (Major domain)"/>
    <property type="match status" value="1"/>
</dbReference>
<keyword evidence="1 4" id="KW-0808">Transferase</keyword>
<proteinExistence type="inferred from homology"/>
<dbReference type="InterPro" id="IPR015421">
    <property type="entry name" value="PyrdxlP-dep_Trfase_major"/>
</dbReference>
<dbReference type="OrthoDB" id="10264306at2759"/>
<evidence type="ECO:0000259" key="5">
    <source>
        <dbReference type="PROSITE" id="PS51340"/>
    </source>
</evidence>
<dbReference type="HAMAP" id="MF_03050">
    <property type="entry name" value="MOCOS"/>
    <property type="match status" value="1"/>
</dbReference>
<comment type="catalytic activity">
    <reaction evidence="4">
        <text>Mo-molybdopterin + L-cysteine + AH2 = thio-Mo-molybdopterin + L-alanine + A + H2O</text>
        <dbReference type="Rhea" id="RHEA:42636"/>
        <dbReference type="ChEBI" id="CHEBI:13193"/>
        <dbReference type="ChEBI" id="CHEBI:15377"/>
        <dbReference type="ChEBI" id="CHEBI:17499"/>
        <dbReference type="ChEBI" id="CHEBI:35235"/>
        <dbReference type="ChEBI" id="CHEBI:57972"/>
        <dbReference type="ChEBI" id="CHEBI:71302"/>
        <dbReference type="ChEBI" id="CHEBI:82685"/>
        <dbReference type="EC" id="2.8.1.9"/>
    </reaction>
</comment>
<dbReference type="Proteomes" id="UP000825935">
    <property type="component" value="Chromosome 2"/>
</dbReference>
<sequence>MPSLQGHEHDAGLSKGHSVYGNHAEYCDDPRKQEFYSIYKEQYGYPKGELSIDQLRADEFPHLGGNIYLDHAGATLYSKSQVLANVEDLCKNLYGNPHSQSLCSNASSDVVSNAREGVLKFFNVTPAEYKCVFTAGATAALKLVGECFPWTDESQFCYTMENHNSVLGIREYALAAGGSACAVEVEGCGQQQSFTLRARQRRNVCSHCDSGRRLPFSLFAFPSECNFSGRKFDLGLIKSIQDGYFSRTIGEKWMVLLDAAKGCGTSQLDLSMYPADFVAISFYKIFGYPTGLGALLIRTRSSGILQKKYFGGGTVAACLADVDFVQRREGIEQMLEDGTVPFLGIAALHRGFLAINRLGISNIQMHAGSLAMFTALHLSGLKHANGSNLCILYNSNSLTYWGNKCNQGPTVTFNLRRIDGTWVGYREVEKLASLVGIHIRTGCFCNPGACSKFLGLSESDVRANLEAGHVCWDDHDVIDGKPTGAVRVSFGYMSTIEDALAFIDYIHKFFLNDGGCSLKLPGDPFIDCNLSRININVYSQRPTELIESSKIRGDHKSNQKIHLESITIYPIKSCGGFTVDSWPLSDSGLLYDREWALVNSSGIVLTQKKCPMMCMIKTHIEFSNGILIVSSPNMETRLEIPLFPASEEAAIIRVNMCGERSFGKSSAKEVTEWFTLALNTQCSLIRRQPKSRQVHSRVGSETQVSENTRELSYANEGQFLLVSQASIDELNRRTILTLHQNPKLHRQSTAISGVKVDAMRFRPNFVVAGGCPFEEDSWRTLDIGGHRFTVLGGCNRCKMINIDQSTGRSEEESNLLLALSSYRRNKGKILFGVLLANSFSGDYDEEQRTTHEGQIGKVIKAGSRVDVEI</sequence>
<dbReference type="PROSITE" id="PS51340">
    <property type="entry name" value="MOSC"/>
    <property type="match status" value="1"/>
</dbReference>
<dbReference type="PANTHER" id="PTHR14237:SF80">
    <property type="entry name" value="MOLYBDENUM COFACTOR SULFURASE"/>
    <property type="match status" value="1"/>
</dbReference>
<dbReference type="InterPro" id="IPR011037">
    <property type="entry name" value="Pyrv_Knase-like_insert_dom_sf"/>
</dbReference>
<dbReference type="SUPFAM" id="SSF141673">
    <property type="entry name" value="MOSC N-terminal domain-like"/>
    <property type="match status" value="1"/>
</dbReference>
<dbReference type="GO" id="GO:0030151">
    <property type="term" value="F:molybdenum ion binding"/>
    <property type="evidence" value="ECO:0007669"/>
    <property type="project" value="UniProtKB-UniRule"/>
</dbReference>
<gene>
    <name evidence="6" type="ORF">KP509_02G066600</name>
</gene>
<feature type="domain" description="MOSC" evidence="5">
    <location>
        <begin position="696"/>
        <end position="868"/>
    </location>
</feature>
<dbReference type="SUPFAM" id="SSF50800">
    <property type="entry name" value="PK beta-barrel domain-like"/>
    <property type="match status" value="1"/>
</dbReference>
<keyword evidence="7" id="KW-1185">Reference proteome</keyword>
<feature type="modified residue" description="N6-(pyridoxal phosphate)lysine" evidence="4">
    <location>
        <position position="284"/>
    </location>
</feature>
<dbReference type="InterPro" id="IPR015424">
    <property type="entry name" value="PyrdxlP-dep_Trfase"/>
</dbReference>
<dbReference type="Pfam" id="PF03476">
    <property type="entry name" value="MOSC_N"/>
    <property type="match status" value="1"/>
</dbReference>
<evidence type="ECO:0000256" key="2">
    <source>
        <dbReference type="ARBA" id="ARBA00022898"/>
    </source>
</evidence>
<dbReference type="InterPro" id="IPR015422">
    <property type="entry name" value="PyrdxlP-dep_Trfase_small"/>
</dbReference>
<dbReference type="GO" id="GO:0016829">
    <property type="term" value="F:lyase activity"/>
    <property type="evidence" value="ECO:0007669"/>
    <property type="project" value="UniProtKB-UniRule"/>
</dbReference>
<comment type="function">
    <text evidence="4">Sulfurates the molybdenum cofactor. Sulfation of molybdenum is essential for xanthine dehydrogenase (XDH) and aldehyde oxidase (ADO) enzymes in which molybdenum cofactor is liganded by 1 oxygen and 1 sulfur atom in active form.</text>
</comment>
<dbReference type="EC" id="2.8.1.9" evidence="4"/>
<dbReference type="GO" id="GO:0008265">
    <property type="term" value="F:molybdenum cofactor sulfurtransferase activity"/>
    <property type="evidence" value="ECO:0007669"/>
    <property type="project" value="UniProtKB-UniRule"/>
</dbReference>
<dbReference type="InterPro" id="IPR028886">
    <property type="entry name" value="MoCo_sulfurase"/>
</dbReference>
<name>A0A8T2VAN2_CERRI</name>
<comment type="caution">
    <text evidence="6">The sequence shown here is derived from an EMBL/GenBank/DDBJ whole genome shotgun (WGS) entry which is preliminary data.</text>
</comment>
<dbReference type="Gene3D" id="3.90.1150.10">
    <property type="entry name" value="Aspartate Aminotransferase, domain 1"/>
    <property type="match status" value="1"/>
</dbReference>
<dbReference type="InterPro" id="IPR000192">
    <property type="entry name" value="Aminotrans_V_dom"/>
</dbReference>
<keyword evidence="3 4" id="KW-0501">Molybdenum cofactor biosynthesis</keyword>
<evidence type="ECO:0000313" key="6">
    <source>
        <dbReference type="EMBL" id="KAH7444138.1"/>
    </source>
</evidence>
<organism evidence="6 7">
    <name type="scientific">Ceratopteris richardii</name>
    <name type="common">Triangle waterfern</name>
    <dbReference type="NCBI Taxonomy" id="49495"/>
    <lineage>
        <taxon>Eukaryota</taxon>
        <taxon>Viridiplantae</taxon>
        <taxon>Streptophyta</taxon>
        <taxon>Embryophyta</taxon>
        <taxon>Tracheophyta</taxon>
        <taxon>Polypodiopsida</taxon>
        <taxon>Polypodiidae</taxon>
        <taxon>Polypodiales</taxon>
        <taxon>Pteridineae</taxon>
        <taxon>Pteridaceae</taxon>
        <taxon>Parkerioideae</taxon>
        <taxon>Ceratopteris</taxon>
    </lineage>
</organism>
<dbReference type="GO" id="GO:0030170">
    <property type="term" value="F:pyridoxal phosphate binding"/>
    <property type="evidence" value="ECO:0007669"/>
    <property type="project" value="UniProtKB-UniRule"/>
</dbReference>
<dbReference type="InterPro" id="IPR005302">
    <property type="entry name" value="MoCF_Sase_C"/>
</dbReference>
<dbReference type="InterPro" id="IPR005303">
    <property type="entry name" value="MOCOS_middle"/>
</dbReference>
<dbReference type="SUPFAM" id="SSF53383">
    <property type="entry name" value="PLP-dependent transferases"/>
    <property type="match status" value="1"/>
</dbReference>
<keyword evidence="2 4" id="KW-0663">Pyridoxal phosphate</keyword>
<dbReference type="AlphaFoldDB" id="A0A8T2VAN2"/>
<accession>A0A8T2VAN2</accession>
<comment type="similarity">
    <text evidence="4">Belongs to the class-V pyridoxal-phosphate-dependent aminotransferase family. MOCOS subfamily.</text>
</comment>
<evidence type="ECO:0000313" key="7">
    <source>
        <dbReference type="Proteomes" id="UP000825935"/>
    </source>
</evidence>
<evidence type="ECO:0000256" key="1">
    <source>
        <dbReference type="ARBA" id="ARBA00022679"/>
    </source>
</evidence>
<dbReference type="EMBL" id="CM035407">
    <property type="protein sequence ID" value="KAH7444138.1"/>
    <property type="molecule type" value="Genomic_DNA"/>
</dbReference>
<dbReference type="OMA" id="PCTRCQM"/>
<dbReference type="GO" id="GO:0032787">
    <property type="term" value="P:monocarboxylic acid metabolic process"/>
    <property type="evidence" value="ECO:0007669"/>
    <property type="project" value="UniProtKB-ARBA"/>
</dbReference>
<dbReference type="GO" id="GO:0006777">
    <property type="term" value="P:Mo-molybdopterin cofactor biosynthetic process"/>
    <property type="evidence" value="ECO:0007669"/>
    <property type="project" value="UniProtKB-UniRule"/>
</dbReference>
<comment type="cofactor">
    <cofactor evidence="4">
        <name>pyridoxal 5'-phosphate</name>
        <dbReference type="ChEBI" id="CHEBI:597326"/>
    </cofactor>
</comment>
<protein>
    <recommendedName>
        <fullName evidence="4">Molybdenum cofactor sulfurase</fullName>
        <shortName evidence="4">MCS</shortName>
        <shortName evidence="4">MOS</shortName>
        <shortName evidence="4">MoCo sulfurase</shortName>
        <ecNumber evidence="4">2.8.1.9</ecNumber>
    </recommendedName>
    <alternativeName>
        <fullName evidence="4">Molybdenum cofactor sulfurtransferase</fullName>
    </alternativeName>
</protein>
<evidence type="ECO:0000256" key="4">
    <source>
        <dbReference type="HAMAP-Rule" id="MF_03050"/>
    </source>
</evidence>
<dbReference type="PANTHER" id="PTHR14237">
    <property type="entry name" value="MOLYBDOPTERIN COFACTOR SULFURASE MOSC"/>
    <property type="match status" value="1"/>
</dbReference>
<evidence type="ECO:0000256" key="3">
    <source>
        <dbReference type="ARBA" id="ARBA00023150"/>
    </source>
</evidence>
<reference evidence="6" key="1">
    <citation type="submission" date="2021-08" db="EMBL/GenBank/DDBJ databases">
        <title>WGS assembly of Ceratopteris richardii.</title>
        <authorList>
            <person name="Marchant D.B."/>
            <person name="Chen G."/>
            <person name="Jenkins J."/>
            <person name="Shu S."/>
            <person name="Leebens-Mack J."/>
            <person name="Grimwood J."/>
            <person name="Schmutz J."/>
            <person name="Soltis P."/>
            <person name="Soltis D."/>
            <person name="Chen Z.-H."/>
        </authorList>
    </citation>
    <scope>NUCLEOTIDE SEQUENCE</scope>
    <source>
        <strain evidence="6">Whitten #5841</strain>
        <tissue evidence="6">Leaf</tissue>
    </source>
</reference>
<dbReference type="Pfam" id="PF00266">
    <property type="entry name" value="Aminotran_5"/>
    <property type="match status" value="2"/>
</dbReference>